<accession>A0A934N0F1</accession>
<gene>
    <name evidence="2" type="ORF">I8J31_03025</name>
</gene>
<dbReference type="SMART" id="SM00530">
    <property type="entry name" value="HTH_XRE"/>
    <property type="match status" value="1"/>
</dbReference>
<dbReference type="InterPro" id="IPR036286">
    <property type="entry name" value="LexA/Signal_pep-like_sf"/>
</dbReference>
<dbReference type="SUPFAM" id="SSF47413">
    <property type="entry name" value="lambda repressor-like DNA-binding domains"/>
    <property type="match status" value="1"/>
</dbReference>
<comment type="caution">
    <text evidence="2">The sequence shown here is derived from an EMBL/GenBank/DDBJ whole genome shotgun (WGS) entry which is preliminary data.</text>
</comment>
<dbReference type="EMBL" id="JAEMNX010000002">
    <property type="protein sequence ID" value="MBJ7536647.1"/>
    <property type="molecule type" value="Genomic_DNA"/>
</dbReference>
<keyword evidence="3" id="KW-1185">Reference proteome</keyword>
<evidence type="ECO:0000313" key="2">
    <source>
        <dbReference type="EMBL" id="MBJ7536647.1"/>
    </source>
</evidence>
<dbReference type="Gene3D" id="2.10.109.10">
    <property type="entry name" value="Umud Fragment, subunit A"/>
    <property type="match status" value="1"/>
</dbReference>
<dbReference type="Pfam" id="PF00717">
    <property type="entry name" value="Peptidase_S24"/>
    <property type="match status" value="1"/>
</dbReference>
<dbReference type="Gene3D" id="1.10.260.40">
    <property type="entry name" value="lambda repressor-like DNA-binding domains"/>
    <property type="match status" value="1"/>
</dbReference>
<protein>
    <submittedName>
        <fullName evidence="2">Helix-turn-helix domain-containing protein</fullName>
    </submittedName>
</protein>
<organism evidence="2 3">
    <name type="scientific">Marinomonas transparens</name>
    <dbReference type="NCBI Taxonomy" id="2795388"/>
    <lineage>
        <taxon>Bacteria</taxon>
        <taxon>Pseudomonadati</taxon>
        <taxon>Pseudomonadota</taxon>
        <taxon>Gammaproteobacteria</taxon>
        <taxon>Oceanospirillales</taxon>
        <taxon>Oceanospirillaceae</taxon>
        <taxon>Marinomonas</taxon>
    </lineage>
</organism>
<proteinExistence type="predicted"/>
<evidence type="ECO:0000313" key="3">
    <source>
        <dbReference type="Proteomes" id="UP000628710"/>
    </source>
</evidence>
<dbReference type="AlphaFoldDB" id="A0A934N0F1"/>
<dbReference type="InterPro" id="IPR039418">
    <property type="entry name" value="LexA-like"/>
</dbReference>
<dbReference type="PANTHER" id="PTHR33516:SF2">
    <property type="entry name" value="LEXA REPRESSOR-RELATED"/>
    <property type="match status" value="1"/>
</dbReference>
<dbReference type="CDD" id="cd00093">
    <property type="entry name" value="HTH_XRE"/>
    <property type="match status" value="1"/>
</dbReference>
<dbReference type="PROSITE" id="PS50943">
    <property type="entry name" value="HTH_CROC1"/>
    <property type="match status" value="1"/>
</dbReference>
<dbReference type="Proteomes" id="UP000628710">
    <property type="component" value="Unassembled WGS sequence"/>
</dbReference>
<dbReference type="InterPro" id="IPR010982">
    <property type="entry name" value="Lambda_DNA-bd_dom_sf"/>
</dbReference>
<dbReference type="InterPro" id="IPR050077">
    <property type="entry name" value="LexA_repressor"/>
</dbReference>
<dbReference type="GO" id="GO:0003677">
    <property type="term" value="F:DNA binding"/>
    <property type="evidence" value="ECO:0007669"/>
    <property type="project" value="InterPro"/>
</dbReference>
<name>A0A934N0F1_9GAMM</name>
<dbReference type="RefSeq" id="WP_199466826.1">
    <property type="nucleotide sequence ID" value="NZ_JAEMNX010000002.1"/>
</dbReference>
<dbReference type="InterPro" id="IPR015927">
    <property type="entry name" value="Peptidase_S24_S26A/B/C"/>
</dbReference>
<sequence length="214" mass="23693">MKTLGSRIREKRKELGITQLQLSKLVGVSHVTISQWESDTTSPKGQNLYKLTQILKTQANWLISGIDSAQEESSAFPTAQPTIKKRPLISHLQAGTWMKSKDDRTLGDNIEWEESPQSASESAFWLKVIGDSMTSPVGLSICEGHLILVEPNIQAENGNLVLAKLKDSNEVTFKKLVIDAGQQYLKPLNPQYSSIEIQGNCHIVGVVKEAKLKL</sequence>
<dbReference type="CDD" id="cd06529">
    <property type="entry name" value="S24_LexA-like"/>
    <property type="match status" value="1"/>
</dbReference>
<evidence type="ECO:0000259" key="1">
    <source>
        <dbReference type="PROSITE" id="PS50943"/>
    </source>
</evidence>
<reference evidence="2" key="1">
    <citation type="submission" date="2020-12" db="EMBL/GenBank/DDBJ databases">
        <title>Marinomonas arctica sp. nov., a psychrotolerant bacterium isolated from the Arctic.</title>
        <authorList>
            <person name="Zhang Y."/>
        </authorList>
    </citation>
    <scope>NUCLEOTIDE SEQUENCE</scope>
    <source>
        <strain evidence="2">C1424</strain>
    </source>
</reference>
<dbReference type="Pfam" id="PF01381">
    <property type="entry name" value="HTH_3"/>
    <property type="match status" value="1"/>
</dbReference>
<feature type="domain" description="HTH cro/C1-type" evidence="1">
    <location>
        <begin position="8"/>
        <end position="62"/>
    </location>
</feature>
<dbReference type="InterPro" id="IPR001387">
    <property type="entry name" value="Cro/C1-type_HTH"/>
</dbReference>
<dbReference type="PANTHER" id="PTHR33516">
    <property type="entry name" value="LEXA REPRESSOR"/>
    <property type="match status" value="1"/>
</dbReference>
<dbReference type="SUPFAM" id="SSF51306">
    <property type="entry name" value="LexA/Signal peptidase"/>
    <property type="match status" value="1"/>
</dbReference>